<name>A0AA86Y1K0_LISMN</name>
<dbReference type="Proteomes" id="UP000356407">
    <property type="component" value="Unassembled WGS sequence"/>
</dbReference>
<gene>
    <name evidence="1" type="ORF">B4X68_17350</name>
</gene>
<proteinExistence type="predicted"/>
<evidence type="ECO:0000313" key="1">
    <source>
        <dbReference type="EMBL" id="EAC3883745.1"/>
    </source>
</evidence>
<organism evidence="1 2">
    <name type="scientific">Listeria monocytogenes</name>
    <dbReference type="NCBI Taxonomy" id="1639"/>
    <lineage>
        <taxon>Bacteria</taxon>
        <taxon>Bacillati</taxon>
        <taxon>Bacillota</taxon>
        <taxon>Bacilli</taxon>
        <taxon>Bacillales</taxon>
        <taxon>Listeriaceae</taxon>
        <taxon>Listeria</taxon>
    </lineage>
</organism>
<evidence type="ECO:0000313" key="2">
    <source>
        <dbReference type="Proteomes" id="UP000356407"/>
    </source>
</evidence>
<accession>A0AA86Y1K0</accession>
<dbReference type="EMBL" id="AAAICE010000123">
    <property type="protein sequence ID" value="EAC3883745.1"/>
    <property type="molecule type" value="Genomic_DNA"/>
</dbReference>
<reference evidence="1 2" key="1">
    <citation type="submission" date="2018-08" db="EMBL/GenBank/DDBJ databases">
        <authorList>
            <consortium name="GenomeTrakr: Next Generation Sequencing Network for Food Pathogen Tracability"/>
        </authorList>
    </citation>
    <scope>NUCLEOTIDE SEQUENCE [LARGE SCALE GENOMIC DNA]</scope>
    <source>
        <strain evidence="1 2">CFSAN060999</strain>
    </source>
</reference>
<dbReference type="AlphaFoldDB" id="A0AA86Y1K0"/>
<comment type="caution">
    <text evidence="1">The sequence shown here is derived from an EMBL/GenBank/DDBJ whole genome shotgun (WGS) entry which is preliminary data.</text>
</comment>
<sequence>MFNNFFNRRRSQKFVSKIVMRSNVIQFDEMGYPLRLVMIDQEDGTVDHVWRDSIERENDVVLKWEKV</sequence>
<protein>
    <submittedName>
        <fullName evidence="1">Uncharacterized protein</fullName>
    </submittedName>
</protein>